<organism evidence="1 2">
    <name type="scientific">Bradyrhizobium japonicum</name>
    <dbReference type="NCBI Taxonomy" id="375"/>
    <lineage>
        <taxon>Bacteria</taxon>
        <taxon>Pseudomonadati</taxon>
        <taxon>Pseudomonadota</taxon>
        <taxon>Alphaproteobacteria</taxon>
        <taxon>Hyphomicrobiales</taxon>
        <taxon>Nitrobacteraceae</taxon>
        <taxon>Bradyrhizobium</taxon>
    </lineage>
</organism>
<proteinExistence type="predicted"/>
<dbReference type="AlphaFoldDB" id="A0A1L3FNX0"/>
<dbReference type="EMBL" id="CP017637">
    <property type="protein sequence ID" value="APG15024.1"/>
    <property type="molecule type" value="Genomic_DNA"/>
</dbReference>
<gene>
    <name evidence="1" type="ORF">BKD09_42590</name>
</gene>
<evidence type="ECO:0000313" key="1">
    <source>
        <dbReference type="EMBL" id="APG15024.1"/>
    </source>
</evidence>
<name>A0A1L3FNX0_BRAJP</name>
<dbReference type="Proteomes" id="UP000181962">
    <property type="component" value="Chromosome"/>
</dbReference>
<protein>
    <submittedName>
        <fullName evidence="1">Uncharacterized protein</fullName>
    </submittedName>
</protein>
<sequence length="113" mass="12460">MEAFQECPSQLGMALTLAYEEAGSRVCSDRKAWTRLSHTLGMLGGSLEPVAIKRFLSTMTDVVGTFLRGEHVQCASHEIPEASTVRGSPQQFFGFGEFHLERLEIGAVGLQEW</sequence>
<accession>A0A1L3FNX0</accession>
<reference evidence="1 2" key="1">
    <citation type="submission" date="2016-11" db="EMBL/GenBank/DDBJ databases">
        <title>Complete Genome Sequence of Bradyrhizobium sp. strain J5, an isolated from soybean nodule in Hokkaido.</title>
        <authorList>
            <person name="Kanehara K."/>
        </authorList>
    </citation>
    <scope>NUCLEOTIDE SEQUENCE [LARGE SCALE GENOMIC DNA]</scope>
    <source>
        <strain evidence="1 2">J5</strain>
    </source>
</reference>
<evidence type="ECO:0000313" key="2">
    <source>
        <dbReference type="Proteomes" id="UP000181962"/>
    </source>
</evidence>